<proteinExistence type="predicted"/>
<reference evidence="1" key="1">
    <citation type="submission" date="2020-02" db="EMBL/GenBank/DDBJ databases">
        <authorList>
            <person name="Palmer J.M."/>
        </authorList>
    </citation>
    <scope>NUCLEOTIDE SEQUENCE</scope>
    <source>
        <strain evidence="1">EPUS1.4</strain>
        <tissue evidence="1">Thallus</tissue>
    </source>
</reference>
<evidence type="ECO:0008006" key="3">
    <source>
        <dbReference type="Google" id="ProtNLM"/>
    </source>
</evidence>
<keyword evidence="2" id="KW-1185">Reference proteome</keyword>
<dbReference type="PANTHER" id="PTHR36978">
    <property type="entry name" value="P-LOOP CONTAINING NUCLEOTIDE TRIPHOSPHATE HYDROLASE"/>
    <property type="match status" value="1"/>
</dbReference>
<dbReference type="SUPFAM" id="SSF52540">
    <property type="entry name" value="P-loop containing nucleoside triphosphate hydrolases"/>
    <property type="match status" value="1"/>
</dbReference>
<dbReference type="Pfam" id="PF17784">
    <property type="entry name" value="Sulfotransfer_4"/>
    <property type="match status" value="1"/>
</dbReference>
<evidence type="ECO:0000313" key="1">
    <source>
        <dbReference type="EMBL" id="KAF7510652.1"/>
    </source>
</evidence>
<dbReference type="EMBL" id="JAACFV010000028">
    <property type="protein sequence ID" value="KAF7510652.1"/>
    <property type="molecule type" value="Genomic_DNA"/>
</dbReference>
<gene>
    <name evidence="1" type="ORF">GJ744_006264</name>
</gene>
<dbReference type="Proteomes" id="UP000606974">
    <property type="component" value="Unassembled WGS sequence"/>
</dbReference>
<dbReference type="Gene3D" id="3.40.50.300">
    <property type="entry name" value="P-loop containing nucleotide triphosphate hydrolases"/>
    <property type="match status" value="1"/>
</dbReference>
<accession>A0A8H7APJ1</accession>
<comment type="caution">
    <text evidence="1">The sequence shown here is derived from an EMBL/GenBank/DDBJ whole genome shotgun (WGS) entry which is preliminary data.</text>
</comment>
<dbReference type="OrthoDB" id="408152at2759"/>
<protein>
    <recommendedName>
        <fullName evidence="3">NAD dependent epimerase/dehydratase</fullName>
    </recommendedName>
</protein>
<dbReference type="AlphaFoldDB" id="A0A8H7APJ1"/>
<dbReference type="PANTHER" id="PTHR36978:SF4">
    <property type="entry name" value="P-LOOP CONTAINING NUCLEOSIDE TRIPHOSPHATE HYDROLASE PROTEIN"/>
    <property type="match status" value="1"/>
</dbReference>
<dbReference type="InterPro" id="IPR027417">
    <property type="entry name" value="P-loop_NTPase"/>
</dbReference>
<organism evidence="1 2">
    <name type="scientific">Endocarpon pusillum</name>
    <dbReference type="NCBI Taxonomy" id="364733"/>
    <lineage>
        <taxon>Eukaryota</taxon>
        <taxon>Fungi</taxon>
        <taxon>Dikarya</taxon>
        <taxon>Ascomycota</taxon>
        <taxon>Pezizomycotina</taxon>
        <taxon>Eurotiomycetes</taxon>
        <taxon>Chaetothyriomycetidae</taxon>
        <taxon>Verrucariales</taxon>
        <taxon>Verrucariaceae</taxon>
        <taxon>Endocarpon</taxon>
    </lineage>
</organism>
<dbReference type="InterPro" id="IPR040632">
    <property type="entry name" value="Sulfotransfer_4"/>
</dbReference>
<sequence>MASEPFPSEFMSDYNRSDEERFPELFRQGPMADRHKATRIVPMRVFVFGLPRTGTSSIRIALSRMGFNNIYHLLSVLHDPDDAQWWLRAGDAKWNKRGTFTKEDFDKLLGHCQAVCDLPPALFADELMASYPEAKVVILNRDVDKWYISMTQTILKNGPPNAWSMLRGFLDWRESGQVLKMLGQEMNNMFGSRPGGMTESNMKAIFIEYHEHIRRIVPREKLLEFKVQDGYKPLCDFLGVPVPTTVIGEKEVEEPFPRVNEGAAFHDRANAMRKCQTRRILKRIGKLVNAVVLVGVGLWYLRR</sequence>
<name>A0A8H7APJ1_9EURO</name>
<evidence type="ECO:0000313" key="2">
    <source>
        <dbReference type="Proteomes" id="UP000606974"/>
    </source>
</evidence>